<organism evidence="2 3">
    <name type="scientific">Plakobranchus ocellatus</name>
    <dbReference type="NCBI Taxonomy" id="259542"/>
    <lineage>
        <taxon>Eukaryota</taxon>
        <taxon>Metazoa</taxon>
        <taxon>Spiralia</taxon>
        <taxon>Lophotrochozoa</taxon>
        <taxon>Mollusca</taxon>
        <taxon>Gastropoda</taxon>
        <taxon>Heterobranchia</taxon>
        <taxon>Euthyneura</taxon>
        <taxon>Panpulmonata</taxon>
        <taxon>Sacoglossa</taxon>
        <taxon>Placobranchoidea</taxon>
        <taxon>Plakobranchidae</taxon>
        <taxon>Plakobranchus</taxon>
    </lineage>
</organism>
<comment type="caution">
    <text evidence="2">The sequence shown here is derived from an EMBL/GenBank/DDBJ whole genome shotgun (WGS) entry which is preliminary data.</text>
</comment>
<protein>
    <submittedName>
        <fullName evidence="2">Uncharacterized protein</fullName>
    </submittedName>
</protein>
<feature type="compositionally biased region" description="Basic and acidic residues" evidence="1">
    <location>
        <begin position="58"/>
        <end position="78"/>
    </location>
</feature>
<keyword evidence="3" id="KW-1185">Reference proteome</keyword>
<feature type="region of interest" description="Disordered" evidence="1">
    <location>
        <begin position="42"/>
        <end position="78"/>
    </location>
</feature>
<dbReference type="EMBL" id="BLXT01006043">
    <property type="protein sequence ID" value="GFO28565.1"/>
    <property type="molecule type" value="Genomic_DNA"/>
</dbReference>
<name>A0AAV4CA38_9GAST</name>
<feature type="compositionally biased region" description="Polar residues" evidence="1">
    <location>
        <begin position="46"/>
        <end position="57"/>
    </location>
</feature>
<evidence type="ECO:0000313" key="3">
    <source>
        <dbReference type="Proteomes" id="UP000735302"/>
    </source>
</evidence>
<sequence length="145" mass="17300">MRWAKIQIESRSNLLKNGSHQKVGGRLEKGYYKISLLFGQRRKNNFNDSPRENTTVNNREEKKNFDRSERKQKGKAERAEYCDNWKKKQNMLNQKRKHKQKKTFRVQAPDLNVDTELCSTDGRVVRAKLRTLPHFTKEKMIWTSC</sequence>
<evidence type="ECO:0000256" key="1">
    <source>
        <dbReference type="SAM" id="MobiDB-lite"/>
    </source>
</evidence>
<accession>A0AAV4CA38</accession>
<proteinExistence type="predicted"/>
<dbReference type="Proteomes" id="UP000735302">
    <property type="component" value="Unassembled WGS sequence"/>
</dbReference>
<dbReference type="AlphaFoldDB" id="A0AAV4CA38"/>
<reference evidence="2 3" key="1">
    <citation type="journal article" date="2021" name="Elife">
        <title>Chloroplast acquisition without the gene transfer in kleptoplastic sea slugs, Plakobranchus ocellatus.</title>
        <authorList>
            <person name="Maeda T."/>
            <person name="Takahashi S."/>
            <person name="Yoshida T."/>
            <person name="Shimamura S."/>
            <person name="Takaki Y."/>
            <person name="Nagai Y."/>
            <person name="Toyoda A."/>
            <person name="Suzuki Y."/>
            <person name="Arimoto A."/>
            <person name="Ishii H."/>
            <person name="Satoh N."/>
            <person name="Nishiyama T."/>
            <person name="Hasebe M."/>
            <person name="Maruyama T."/>
            <person name="Minagawa J."/>
            <person name="Obokata J."/>
            <person name="Shigenobu S."/>
        </authorList>
    </citation>
    <scope>NUCLEOTIDE SEQUENCE [LARGE SCALE GENOMIC DNA]</scope>
</reference>
<gene>
    <name evidence="2" type="ORF">PoB_005507000</name>
</gene>
<evidence type="ECO:0000313" key="2">
    <source>
        <dbReference type="EMBL" id="GFO28565.1"/>
    </source>
</evidence>